<feature type="domain" description="GGDEF" evidence="4">
    <location>
        <begin position="272"/>
        <end position="403"/>
    </location>
</feature>
<dbReference type="GO" id="GO:0043709">
    <property type="term" value="P:cell adhesion involved in single-species biofilm formation"/>
    <property type="evidence" value="ECO:0007669"/>
    <property type="project" value="TreeGrafter"/>
</dbReference>
<feature type="transmembrane region" description="Helical" evidence="3">
    <location>
        <begin position="207"/>
        <end position="230"/>
    </location>
</feature>
<evidence type="ECO:0000256" key="2">
    <source>
        <dbReference type="ARBA" id="ARBA00034247"/>
    </source>
</evidence>
<dbReference type="EMBL" id="WTYQ01000002">
    <property type="protein sequence ID" value="MXP25782.1"/>
    <property type="molecule type" value="Genomic_DNA"/>
</dbReference>
<dbReference type="RefSeq" id="WP_160738974.1">
    <property type="nucleotide sequence ID" value="NZ_WTYQ01000002.1"/>
</dbReference>
<dbReference type="NCBIfam" id="TIGR00254">
    <property type="entry name" value="GGDEF"/>
    <property type="match status" value="1"/>
</dbReference>
<keyword evidence="3" id="KW-0812">Transmembrane</keyword>
<keyword evidence="6" id="KW-1185">Reference proteome</keyword>
<dbReference type="InterPro" id="IPR029787">
    <property type="entry name" value="Nucleotide_cyclase"/>
</dbReference>
<feature type="transmembrane region" description="Helical" evidence="3">
    <location>
        <begin position="82"/>
        <end position="101"/>
    </location>
</feature>
<comment type="caution">
    <text evidence="5">The sequence shown here is derived from an EMBL/GenBank/DDBJ whole genome shotgun (WGS) entry which is preliminary data.</text>
</comment>
<dbReference type="SMART" id="SM00267">
    <property type="entry name" value="GGDEF"/>
    <property type="match status" value="1"/>
</dbReference>
<feature type="transmembrane region" description="Helical" evidence="3">
    <location>
        <begin position="58"/>
        <end position="76"/>
    </location>
</feature>
<evidence type="ECO:0000256" key="1">
    <source>
        <dbReference type="ARBA" id="ARBA00012528"/>
    </source>
</evidence>
<evidence type="ECO:0000313" key="5">
    <source>
        <dbReference type="EMBL" id="MXP25782.1"/>
    </source>
</evidence>
<gene>
    <name evidence="5" type="ORF">GRI39_06965</name>
</gene>
<dbReference type="GO" id="GO:0005886">
    <property type="term" value="C:plasma membrane"/>
    <property type="evidence" value="ECO:0007669"/>
    <property type="project" value="TreeGrafter"/>
</dbReference>
<dbReference type="PANTHER" id="PTHR45138:SF9">
    <property type="entry name" value="DIGUANYLATE CYCLASE DGCM-RELATED"/>
    <property type="match status" value="1"/>
</dbReference>
<dbReference type="InterPro" id="IPR000160">
    <property type="entry name" value="GGDEF_dom"/>
</dbReference>
<protein>
    <recommendedName>
        <fullName evidence="1">diguanylate cyclase</fullName>
        <ecNumber evidence="1">2.7.7.65</ecNumber>
    </recommendedName>
</protein>
<keyword evidence="3" id="KW-0472">Membrane</keyword>
<sequence length="423" mass="46198">MISHLAYPLSAPGPDPSFSGYNVPDVTTIIACATALSGIILVIFLLFWIKDSRRLNHAWYVIPFASGVIAGALLAYPAFFGYFWAVRVGHSAIVFSYAAAWQASRVMCGRKPYVLPVIAMAVSWFLFTLLYDHSATVLLVSQAVYALVIATLSWLSAREFRKVTTPNLPSAVMLFWIFAVYAGINLARTPLGLFLPAPLGPASPTWWSISIFALLVVIHGVLVTTFMIALEREKVAAENYQLALMDPLTNVGNRRALDKRIETLKSDLVDDTLIGCIAFDIDRFKRVNDQYGHDFGDKIIKLAATIACRTIGSENVFRTGGEEFSCVVTGQNRAMLMETAERLRLAFAEHAAEVDGIAIAATISLGASLSTCSKEWENLAKAADKALYEAKCSGRNCCIIAAEEPQKLSGNQTIRTASYETAS</sequence>
<name>A0A845A605_9SPHN</name>
<comment type="catalytic activity">
    <reaction evidence="2">
        <text>2 GTP = 3',3'-c-di-GMP + 2 diphosphate</text>
        <dbReference type="Rhea" id="RHEA:24898"/>
        <dbReference type="ChEBI" id="CHEBI:33019"/>
        <dbReference type="ChEBI" id="CHEBI:37565"/>
        <dbReference type="ChEBI" id="CHEBI:58805"/>
        <dbReference type="EC" id="2.7.7.65"/>
    </reaction>
</comment>
<dbReference type="GO" id="GO:1902201">
    <property type="term" value="P:negative regulation of bacterial-type flagellum-dependent cell motility"/>
    <property type="evidence" value="ECO:0007669"/>
    <property type="project" value="TreeGrafter"/>
</dbReference>
<accession>A0A845A605</accession>
<dbReference type="SUPFAM" id="SSF55073">
    <property type="entry name" value="Nucleotide cyclase"/>
    <property type="match status" value="1"/>
</dbReference>
<evidence type="ECO:0000256" key="3">
    <source>
        <dbReference type="SAM" id="Phobius"/>
    </source>
</evidence>
<dbReference type="Gene3D" id="3.30.70.270">
    <property type="match status" value="1"/>
</dbReference>
<reference evidence="5 6" key="1">
    <citation type="submission" date="2019-12" db="EMBL/GenBank/DDBJ databases">
        <title>Genomic-based taxomic classification of the family Erythrobacteraceae.</title>
        <authorList>
            <person name="Xu L."/>
        </authorList>
    </citation>
    <scope>NUCLEOTIDE SEQUENCE [LARGE SCALE GENOMIC DNA]</scope>
    <source>
        <strain evidence="5 6">DSM 18604</strain>
    </source>
</reference>
<dbReference type="CDD" id="cd01949">
    <property type="entry name" value="GGDEF"/>
    <property type="match status" value="1"/>
</dbReference>
<feature type="transmembrane region" description="Helical" evidence="3">
    <location>
        <begin position="137"/>
        <end position="156"/>
    </location>
</feature>
<organism evidence="5 6">
    <name type="scientific">Altericroceibacterium indicum</name>
    <dbReference type="NCBI Taxonomy" id="374177"/>
    <lineage>
        <taxon>Bacteria</taxon>
        <taxon>Pseudomonadati</taxon>
        <taxon>Pseudomonadota</taxon>
        <taxon>Alphaproteobacteria</taxon>
        <taxon>Sphingomonadales</taxon>
        <taxon>Erythrobacteraceae</taxon>
        <taxon>Altericroceibacterium</taxon>
    </lineage>
</organism>
<dbReference type="PANTHER" id="PTHR45138">
    <property type="entry name" value="REGULATORY COMPONENTS OF SENSORY TRANSDUCTION SYSTEM"/>
    <property type="match status" value="1"/>
</dbReference>
<dbReference type="OrthoDB" id="384661at2"/>
<feature type="transmembrane region" description="Helical" evidence="3">
    <location>
        <begin position="168"/>
        <end position="187"/>
    </location>
</feature>
<dbReference type="PROSITE" id="PS50887">
    <property type="entry name" value="GGDEF"/>
    <property type="match status" value="1"/>
</dbReference>
<dbReference type="GO" id="GO:0052621">
    <property type="term" value="F:diguanylate cyclase activity"/>
    <property type="evidence" value="ECO:0007669"/>
    <property type="project" value="UniProtKB-EC"/>
</dbReference>
<dbReference type="EC" id="2.7.7.65" evidence="1"/>
<feature type="transmembrane region" description="Helical" evidence="3">
    <location>
        <begin position="113"/>
        <end position="131"/>
    </location>
</feature>
<proteinExistence type="predicted"/>
<evidence type="ECO:0000259" key="4">
    <source>
        <dbReference type="PROSITE" id="PS50887"/>
    </source>
</evidence>
<keyword evidence="3" id="KW-1133">Transmembrane helix</keyword>
<dbReference type="InterPro" id="IPR043128">
    <property type="entry name" value="Rev_trsase/Diguanyl_cyclase"/>
</dbReference>
<feature type="transmembrane region" description="Helical" evidence="3">
    <location>
        <begin position="26"/>
        <end position="49"/>
    </location>
</feature>
<dbReference type="Pfam" id="PF00990">
    <property type="entry name" value="GGDEF"/>
    <property type="match status" value="1"/>
</dbReference>
<dbReference type="Proteomes" id="UP000460561">
    <property type="component" value="Unassembled WGS sequence"/>
</dbReference>
<evidence type="ECO:0000313" key="6">
    <source>
        <dbReference type="Proteomes" id="UP000460561"/>
    </source>
</evidence>
<dbReference type="AlphaFoldDB" id="A0A845A605"/>
<dbReference type="InterPro" id="IPR050469">
    <property type="entry name" value="Diguanylate_Cyclase"/>
</dbReference>